<dbReference type="InterPro" id="IPR032466">
    <property type="entry name" value="Metal_Hydrolase"/>
</dbReference>
<comment type="cofactor">
    <cofactor evidence="5">
        <name>Zn(2+)</name>
        <dbReference type="ChEBI" id="CHEBI:29105"/>
    </cofactor>
    <text evidence="5">Binds 1 zinc ion per subunit.</text>
</comment>
<dbReference type="PROSITE" id="PS51257">
    <property type="entry name" value="PROKAR_LIPOPROTEIN"/>
    <property type="match status" value="1"/>
</dbReference>
<proteinExistence type="inferred from homology"/>
<feature type="binding site" evidence="5">
    <location>
        <position position="245"/>
    </location>
    <ligand>
        <name>Zn(2+)</name>
        <dbReference type="ChEBI" id="CHEBI:29105"/>
    </ligand>
</feature>
<dbReference type="SUPFAM" id="SSF51338">
    <property type="entry name" value="Composite domain of metallo-dependent hydrolases"/>
    <property type="match status" value="1"/>
</dbReference>
<comment type="caution">
    <text evidence="9">The sequence shown here is derived from an EMBL/GenBank/DDBJ whole genome shotgun (WGS) entry which is preliminary data.</text>
</comment>
<evidence type="ECO:0000256" key="7">
    <source>
        <dbReference type="SAM" id="SignalP"/>
    </source>
</evidence>
<dbReference type="PANTHER" id="PTHR43794:SF11">
    <property type="entry name" value="AMIDOHYDROLASE-RELATED DOMAIN-CONTAINING PROTEIN"/>
    <property type="match status" value="1"/>
</dbReference>
<feature type="region of interest" description="Disordered" evidence="6">
    <location>
        <begin position="468"/>
        <end position="489"/>
    </location>
</feature>
<dbReference type="Pfam" id="PF01979">
    <property type="entry name" value="Amidohydro_1"/>
    <property type="match status" value="1"/>
</dbReference>
<organism evidence="9 10">
    <name type="scientific">Kordiimonas pumila</name>
    <dbReference type="NCBI Taxonomy" id="2161677"/>
    <lineage>
        <taxon>Bacteria</taxon>
        <taxon>Pseudomonadati</taxon>
        <taxon>Pseudomonadota</taxon>
        <taxon>Alphaproteobacteria</taxon>
        <taxon>Kordiimonadales</taxon>
        <taxon>Kordiimonadaceae</taxon>
        <taxon>Kordiimonas</taxon>
    </lineage>
</organism>
<dbReference type="Proteomes" id="UP001595444">
    <property type="component" value="Unassembled WGS sequence"/>
</dbReference>
<evidence type="ECO:0000256" key="3">
    <source>
        <dbReference type="ARBA" id="ARBA00022801"/>
    </source>
</evidence>
<evidence type="ECO:0000256" key="2">
    <source>
        <dbReference type="ARBA" id="ARBA00022723"/>
    </source>
</evidence>
<dbReference type="InterPro" id="IPR023512">
    <property type="entry name" value="Deaminase_MtaD/DadD"/>
</dbReference>
<dbReference type="InterPro" id="IPR011059">
    <property type="entry name" value="Metal-dep_hydrolase_composite"/>
</dbReference>
<feature type="binding site" evidence="5">
    <location>
        <position position="124"/>
    </location>
    <ligand>
        <name>substrate</name>
    </ligand>
</feature>
<dbReference type="EC" id="3.5.4.28" evidence="5"/>
<dbReference type="Gene3D" id="3.20.20.140">
    <property type="entry name" value="Metal-dependent hydrolases"/>
    <property type="match status" value="1"/>
</dbReference>
<keyword evidence="3 5" id="KW-0378">Hydrolase</keyword>
<evidence type="ECO:0000256" key="6">
    <source>
        <dbReference type="SAM" id="MobiDB-lite"/>
    </source>
</evidence>
<dbReference type="HAMAP" id="MF_01281">
    <property type="entry name" value="MTA_SAH_deamin"/>
    <property type="match status" value="1"/>
</dbReference>
<keyword evidence="10" id="KW-1185">Reference proteome</keyword>
<evidence type="ECO:0000259" key="8">
    <source>
        <dbReference type="Pfam" id="PF01979"/>
    </source>
</evidence>
<evidence type="ECO:0000256" key="5">
    <source>
        <dbReference type="HAMAP-Rule" id="MF_01281"/>
    </source>
</evidence>
<dbReference type="InterPro" id="IPR050287">
    <property type="entry name" value="MTA/SAH_deaminase"/>
</dbReference>
<feature type="binding site" evidence="5">
    <location>
        <position position="97"/>
    </location>
    <ligand>
        <name>Zn(2+)</name>
        <dbReference type="ChEBI" id="CHEBI:29105"/>
    </ligand>
</feature>
<feature type="binding site" evidence="5">
    <location>
        <position position="248"/>
    </location>
    <ligand>
        <name>substrate</name>
    </ligand>
</feature>
<evidence type="ECO:0000256" key="1">
    <source>
        <dbReference type="ARBA" id="ARBA00006745"/>
    </source>
</evidence>
<dbReference type="Gene3D" id="2.30.40.10">
    <property type="entry name" value="Urease, subunit C, domain 1"/>
    <property type="match status" value="1"/>
</dbReference>
<evidence type="ECO:0000256" key="4">
    <source>
        <dbReference type="ARBA" id="ARBA00022833"/>
    </source>
</evidence>
<evidence type="ECO:0000313" key="9">
    <source>
        <dbReference type="EMBL" id="MFC3052925.1"/>
    </source>
</evidence>
<comment type="function">
    <text evidence="5">Catalyzes the deamination of 5-methylthioadenosine and S-adenosyl-L-homocysteine into 5-methylthioinosine and S-inosyl-L-homocysteine, respectively. Is also able to deaminate adenosine.</text>
</comment>
<dbReference type="CDD" id="cd01298">
    <property type="entry name" value="ATZ_TRZ_like"/>
    <property type="match status" value="1"/>
</dbReference>
<accession>A0ABV7D7P7</accession>
<feature type="binding site" evidence="5">
    <location>
        <position position="95"/>
    </location>
    <ligand>
        <name>Zn(2+)</name>
        <dbReference type="ChEBI" id="CHEBI:29105"/>
    </ligand>
</feature>
<feature type="binding site" evidence="5">
    <location>
        <position position="333"/>
    </location>
    <ligand>
        <name>Zn(2+)</name>
        <dbReference type="ChEBI" id="CHEBI:29105"/>
    </ligand>
</feature>
<comment type="similarity">
    <text evidence="5">Belongs to the metallo-dependent hydrolases superfamily. MTA/SAH deaminase family.</text>
</comment>
<dbReference type="RefSeq" id="WP_228073563.1">
    <property type="nucleotide sequence ID" value="NZ_CP061205.1"/>
</dbReference>
<dbReference type="InterPro" id="IPR006680">
    <property type="entry name" value="Amidohydro-rel"/>
</dbReference>
<gene>
    <name evidence="5" type="primary">mtaD</name>
    <name evidence="9" type="ORF">ACFOKA_13500</name>
</gene>
<reference evidence="10" key="1">
    <citation type="journal article" date="2019" name="Int. J. Syst. Evol. Microbiol.">
        <title>The Global Catalogue of Microorganisms (GCM) 10K type strain sequencing project: providing services to taxonomists for standard genome sequencing and annotation.</title>
        <authorList>
            <consortium name="The Broad Institute Genomics Platform"/>
            <consortium name="The Broad Institute Genome Sequencing Center for Infectious Disease"/>
            <person name="Wu L."/>
            <person name="Ma J."/>
        </authorList>
    </citation>
    <scope>NUCLEOTIDE SEQUENCE [LARGE SCALE GENOMIC DNA]</scope>
    <source>
        <strain evidence="10">KCTC 62164</strain>
    </source>
</reference>
<comment type="similarity">
    <text evidence="1">Belongs to the metallo-dependent hydrolases superfamily. ATZ/TRZ family.</text>
</comment>
<keyword evidence="2 5" id="KW-0479">Metal-binding</keyword>
<feature type="domain" description="Amidohydrolase-related" evidence="8">
    <location>
        <begin position="87"/>
        <end position="436"/>
    </location>
</feature>
<dbReference type="PANTHER" id="PTHR43794">
    <property type="entry name" value="AMINOHYDROLASE SSNA-RELATED"/>
    <property type="match status" value="1"/>
</dbReference>
<dbReference type="EMBL" id="JBHRSL010000010">
    <property type="protein sequence ID" value="MFC3052925.1"/>
    <property type="molecule type" value="Genomic_DNA"/>
</dbReference>
<dbReference type="SUPFAM" id="SSF51556">
    <property type="entry name" value="Metallo-dependent hydrolases"/>
    <property type="match status" value="1"/>
</dbReference>
<evidence type="ECO:0000313" key="10">
    <source>
        <dbReference type="Proteomes" id="UP001595444"/>
    </source>
</evidence>
<feature type="chain" id="PRO_5045219251" description="5-methylthioadenosine/S-adenosylhomocysteine deaminase" evidence="7">
    <location>
        <begin position="23"/>
        <end position="489"/>
    </location>
</feature>
<protein>
    <recommendedName>
        <fullName evidence="5">5-methylthioadenosine/S-adenosylhomocysteine deaminase</fullName>
        <shortName evidence="5">MTA/SAH deaminase</shortName>
        <ecNumber evidence="5">3.5.4.28</ecNumber>
        <ecNumber evidence="5">3.5.4.31</ecNumber>
    </recommendedName>
</protein>
<comment type="caution">
    <text evidence="5">Lacks conserved residue(s) required for the propagation of feature annotation.</text>
</comment>
<keyword evidence="7" id="KW-0732">Signal</keyword>
<comment type="catalytic activity">
    <reaction evidence="5">
        <text>S-adenosyl-L-homocysteine + H2O + H(+) = S-inosyl-L-homocysteine + NH4(+)</text>
        <dbReference type="Rhea" id="RHEA:20716"/>
        <dbReference type="ChEBI" id="CHEBI:15377"/>
        <dbReference type="ChEBI" id="CHEBI:15378"/>
        <dbReference type="ChEBI" id="CHEBI:28938"/>
        <dbReference type="ChEBI" id="CHEBI:57856"/>
        <dbReference type="ChEBI" id="CHEBI:57985"/>
        <dbReference type="EC" id="3.5.4.28"/>
    </reaction>
</comment>
<comment type="catalytic activity">
    <reaction evidence="5">
        <text>S-methyl-5'-thioadenosine + H2O + H(+) = S-methyl-5'-thioinosine + NH4(+)</text>
        <dbReference type="Rhea" id="RHEA:25025"/>
        <dbReference type="ChEBI" id="CHEBI:15377"/>
        <dbReference type="ChEBI" id="CHEBI:15378"/>
        <dbReference type="ChEBI" id="CHEBI:17509"/>
        <dbReference type="ChEBI" id="CHEBI:28938"/>
        <dbReference type="ChEBI" id="CHEBI:48595"/>
        <dbReference type="EC" id="3.5.4.31"/>
    </reaction>
</comment>
<feature type="signal peptide" evidence="7">
    <location>
        <begin position="1"/>
        <end position="22"/>
    </location>
</feature>
<keyword evidence="4 5" id="KW-0862">Zinc</keyword>
<feature type="binding site" evidence="5">
    <location>
        <position position="218"/>
    </location>
    <ligand>
        <name>substrate</name>
    </ligand>
</feature>
<feature type="binding site" evidence="5">
    <location>
        <position position="333"/>
    </location>
    <ligand>
        <name>substrate</name>
    </ligand>
</feature>
<sequence>MKIRWVSMCCALIACVSGLAVAEETTPKMADTIVTAKYVITMDEGNSVLKDGAVAISNGVIMAVGLRDEILKSYDAAEIIDDDNMALLPGLINGHTHSAMVLFRGLADDLDLMTWLQNYIFPAEGRYVDEDLIRAGASLACYEMIRGGTTTFVDMYFYPDVIASVVEECGLRAIIAAPMIDYPSPGFTGWDDSFQAGVDFARRWHGKNSRISPALAPHAPYTVSFDHLKAAFTAARELDVPISIHLAEDKAEVSTISEQYGTTSVQLLSRVGMLNQPTIAAHVVWPTPTDIAMLARSQVGVIHNPTSNLKTAAGVSPVPQMLKAGVKVGLGTDGAASNNDLDMWEEIRLAALIHKGVNLDPTLMPAIDALGLATSGGAKAIDKADTIGSIKVGMQADMIQVSLDSPRLSPLYDVVSHLVYAATSQDVVTTIVDGQVLMRHGVVKTLDAEKVKADVEVIAEKIRAGQSAVSSPTPLSGDGAAPEYNSNLN</sequence>
<name>A0ABV7D7P7_9PROT</name>
<dbReference type="EC" id="3.5.4.31" evidence="5"/>